<sequence>MEANADALESLSFVEGTYDCDSDSDCCVEDLVNDELFYASGDIPKLQFRKEASKARWIKELGMAGVLEKKGKMWTTTGIVRDGKTYCSIEET</sequence>
<dbReference type="GO" id="GO:0000379">
    <property type="term" value="P:tRNA-type intron splice site recognition and cleavage"/>
    <property type="evidence" value="ECO:0007669"/>
    <property type="project" value="TreeGrafter"/>
</dbReference>
<dbReference type="PANTHER" id="PTHR21027:SF1">
    <property type="entry name" value="TRNA-SPLICING ENDONUCLEASE SUBUNIT SEN54"/>
    <property type="match status" value="1"/>
</dbReference>
<dbReference type="PANTHER" id="PTHR21027">
    <property type="entry name" value="TRNA-SPLICING ENDONUCLEASE SUBUNIT SEN54"/>
    <property type="match status" value="1"/>
</dbReference>
<evidence type="ECO:0000313" key="5">
    <source>
        <dbReference type="RefSeq" id="XP_020549425.1"/>
    </source>
</evidence>
<keyword evidence="4" id="KW-1185">Reference proteome</keyword>
<dbReference type="RefSeq" id="XP_020549426.1">
    <property type="nucleotide sequence ID" value="XM_020693767.1"/>
</dbReference>
<reference evidence="5 6" key="1">
    <citation type="submission" date="2025-04" db="UniProtKB">
        <authorList>
            <consortium name="RefSeq"/>
        </authorList>
    </citation>
    <scope>IDENTIFICATION</scope>
</reference>
<dbReference type="AlphaFoldDB" id="A0A8M8UZT4"/>
<comment type="similarity">
    <text evidence="1">Belongs to the SEN54 family.</text>
</comment>
<evidence type="ECO:0000313" key="4">
    <source>
        <dbReference type="Proteomes" id="UP000504604"/>
    </source>
</evidence>
<feature type="domain" description="tRNA-splicing endonuclease subunit Sen54 N-terminal" evidence="3">
    <location>
        <begin position="44"/>
        <end position="92"/>
    </location>
</feature>
<dbReference type="GeneID" id="105162556"/>
<keyword evidence="2" id="KW-0819">tRNA processing</keyword>
<dbReference type="OrthoDB" id="1651219at2759"/>
<dbReference type="InterPro" id="IPR024336">
    <property type="entry name" value="tRNA_splic_suSen54_N"/>
</dbReference>
<accession>A0A8M8UZT4</accession>
<dbReference type="KEGG" id="sind:105162556"/>
<proteinExistence type="inferred from homology"/>
<evidence type="ECO:0000259" key="3">
    <source>
        <dbReference type="Pfam" id="PF12928"/>
    </source>
</evidence>
<dbReference type="Proteomes" id="UP000504604">
    <property type="component" value="Linkage group LG5"/>
</dbReference>
<protein>
    <submittedName>
        <fullName evidence="5">Uncharacterized protein LOC105162556 isoform X1</fullName>
    </submittedName>
    <submittedName>
        <fullName evidence="6">Uncharacterized protein LOC105162556 isoform X2</fullName>
    </submittedName>
</protein>
<name>A0A8M8UZT4_SESIN</name>
<dbReference type="InterPro" id="IPR024337">
    <property type="entry name" value="tRNA_splic_suSen54"/>
</dbReference>
<dbReference type="RefSeq" id="XP_020549425.1">
    <property type="nucleotide sequence ID" value="XM_020693766.1"/>
</dbReference>
<evidence type="ECO:0000256" key="1">
    <source>
        <dbReference type="ARBA" id="ARBA00005736"/>
    </source>
</evidence>
<organism evidence="4 6">
    <name type="scientific">Sesamum indicum</name>
    <name type="common">Oriental sesame</name>
    <name type="synonym">Sesamum orientale</name>
    <dbReference type="NCBI Taxonomy" id="4182"/>
    <lineage>
        <taxon>Eukaryota</taxon>
        <taxon>Viridiplantae</taxon>
        <taxon>Streptophyta</taxon>
        <taxon>Embryophyta</taxon>
        <taxon>Tracheophyta</taxon>
        <taxon>Spermatophyta</taxon>
        <taxon>Magnoliopsida</taxon>
        <taxon>eudicotyledons</taxon>
        <taxon>Gunneridae</taxon>
        <taxon>Pentapetalae</taxon>
        <taxon>asterids</taxon>
        <taxon>lamiids</taxon>
        <taxon>Lamiales</taxon>
        <taxon>Pedaliaceae</taxon>
        <taxon>Sesamum</taxon>
    </lineage>
</organism>
<gene>
    <name evidence="5 6" type="primary">LOC105162556</name>
</gene>
<evidence type="ECO:0000256" key="2">
    <source>
        <dbReference type="ARBA" id="ARBA00022694"/>
    </source>
</evidence>
<evidence type="ECO:0000313" key="6">
    <source>
        <dbReference type="RefSeq" id="XP_020549426.1"/>
    </source>
</evidence>
<dbReference type="GO" id="GO:0000214">
    <property type="term" value="C:tRNA-intron endonuclease complex"/>
    <property type="evidence" value="ECO:0007669"/>
    <property type="project" value="TreeGrafter"/>
</dbReference>
<dbReference type="Pfam" id="PF12928">
    <property type="entry name" value="tRNA_int_end_N2"/>
    <property type="match status" value="1"/>
</dbReference>